<dbReference type="PANTHER" id="PTHR43480:SF1">
    <property type="entry name" value="ACYL-[ACYL-CARRIER-PROTEIN]--UDP-N-ACETYLGLUCOSAMINE O-ACYLTRANSFERASE, MITOCHONDRIAL-RELATED"/>
    <property type="match status" value="1"/>
</dbReference>
<organism evidence="8">
    <name type="scientific">Oceaniferula spumae</name>
    <dbReference type="NCBI Taxonomy" id="2979115"/>
    <lineage>
        <taxon>Bacteria</taxon>
        <taxon>Pseudomonadati</taxon>
        <taxon>Verrucomicrobiota</taxon>
        <taxon>Verrucomicrobiia</taxon>
        <taxon>Verrucomicrobiales</taxon>
        <taxon>Verrucomicrobiaceae</taxon>
        <taxon>Oceaniferula</taxon>
    </lineage>
</organism>
<gene>
    <name evidence="6 8" type="primary">lpxA</name>
    <name evidence="8" type="ORF">NT6N_29080</name>
</gene>
<dbReference type="NCBIfam" id="TIGR01852">
    <property type="entry name" value="lipid_A_lpxA"/>
    <property type="match status" value="1"/>
</dbReference>
<comment type="similarity">
    <text evidence="6">Belongs to the transferase hexapeptide repeat family. LpxA subfamily.</text>
</comment>
<evidence type="ECO:0000256" key="6">
    <source>
        <dbReference type="HAMAP-Rule" id="MF_00387"/>
    </source>
</evidence>
<dbReference type="InterPro" id="IPR001451">
    <property type="entry name" value="Hexapep"/>
</dbReference>
<dbReference type="KEGG" id="osu:NT6N_29080"/>
<accession>A0AAT9FPG3</accession>
<dbReference type="PANTHER" id="PTHR43480">
    <property type="entry name" value="ACYL-[ACYL-CARRIER-PROTEIN]--UDP-N-ACETYLGLUCOSAMINE O-ACYLTRANSFERASE"/>
    <property type="match status" value="1"/>
</dbReference>
<dbReference type="GO" id="GO:0005737">
    <property type="term" value="C:cytoplasm"/>
    <property type="evidence" value="ECO:0007669"/>
    <property type="project" value="UniProtKB-SubCell"/>
</dbReference>
<dbReference type="EMBL" id="AP026866">
    <property type="protein sequence ID" value="BDS07868.1"/>
    <property type="molecule type" value="Genomic_DNA"/>
</dbReference>
<feature type="domain" description="UDP N-acetylglucosamine O-acyltransferase C-terminal" evidence="7">
    <location>
        <begin position="173"/>
        <end position="256"/>
    </location>
</feature>
<dbReference type="Gene3D" id="1.20.1180.10">
    <property type="entry name" value="Udp N-acetylglucosamine O-acyltransferase, C-terminal domain"/>
    <property type="match status" value="1"/>
</dbReference>
<evidence type="ECO:0000256" key="2">
    <source>
        <dbReference type="ARBA" id="ARBA00022556"/>
    </source>
</evidence>
<comment type="catalytic activity">
    <reaction evidence="6">
        <text>a (3R)-hydroxyacyl-[ACP] + UDP-N-acetyl-alpha-D-glucosamine = a UDP-3-O-[(3R)-3-hydroxyacyl]-N-acetyl-alpha-D-glucosamine + holo-[ACP]</text>
        <dbReference type="Rhea" id="RHEA:67812"/>
        <dbReference type="Rhea" id="RHEA-COMP:9685"/>
        <dbReference type="Rhea" id="RHEA-COMP:9945"/>
        <dbReference type="ChEBI" id="CHEBI:57705"/>
        <dbReference type="ChEBI" id="CHEBI:64479"/>
        <dbReference type="ChEBI" id="CHEBI:78827"/>
        <dbReference type="ChEBI" id="CHEBI:173225"/>
        <dbReference type="EC" id="2.3.1.129"/>
    </reaction>
</comment>
<evidence type="ECO:0000256" key="3">
    <source>
        <dbReference type="ARBA" id="ARBA00022679"/>
    </source>
</evidence>
<dbReference type="GO" id="GO:0008780">
    <property type="term" value="F:acyl-[acyl-carrier-protein]-UDP-N-acetylglucosamine O-acyltransferase activity"/>
    <property type="evidence" value="ECO:0007669"/>
    <property type="project" value="UniProtKB-UniRule"/>
</dbReference>
<sequence>MIHPSAIIDSAAEISDGVEIGAYCVVGANVSIGKGSVLKSHVVIEGHTTIGENNTFFPFSAIGQITQDLKYVGEPTSLHIGDHNTFRENTTIHRGTTEEIPTRIGDHNLFLSYSHVAHDCQVGNHCILSNNGTLGGHCTVGDYAIISGLSGAHQFCHIGEHSLVGGCTKIVQDVPPYMIVDGNPAAVRSPNLVGLQRRGFSEDSRRAIKNAYKKLFLHKKYSLDSLVKELQAEGLDEDQHVLRLIDFIRTSERGVIR</sequence>
<dbReference type="Pfam" id="PF13720">
    <property type="entry name" value="Acetyltransf_11"/>
    <property type="match status" value="1"/>
</dbReference>
<keyword evidence="6" id="KW-0677">Repeat</keyword>
<evidence type="ECO:0000256" key="5">
    <source>
        <dbReference type="ARBA" id="ARBA00023315"/>
    </source>
</evidence>
<evidence type="ECO:0000313" key="8">
    <source>
        <dbReference type="EMBL" id="BDS07868.1"/>
    </source>
</evidence>
<comment type="subunit">
    <text evidence="6">Homotrimer.</text>
</comment>
<dbReference type="CDD" id="cd03351">
    <property type="entry name" value="LbH_UDP-GlcNAc_AT"/>
    <property type="match status" value="1"/>
</dbReference>
<dbReference type="HAMAP" id="MF_00387">
    <property type="entry name" value="LpxA"/>
    <property type="match status" value="1"/>
</dbReference>
<evidence type="ECO:0000256" key="1">
    <source>
        <dbReference type="ARBA" id="ARBA00022516"/>
    </source>
</evidence>
<dbReference type="GO" id="GO:0016020">
    <property type="term" value="C:membrane"/>
    <property type="evidence" value="ECO:0007669"/>
    <property type="project" value="GOC"/>
</dbReference>
<comment type="pathway">
    <text evidence="6">Glycolipid biosynthesis; lipid IV(A) biosynthesis; lipid IV(A) from (3R)-3-hydroxytetradecanoyl-[acyl-carrier-protein] and UDP-N-acetyl-alpha-D-glucosamine: step 1/6.</text>
</comment>
<comment type="subcellular location">
    <subcellularLocation>
        <location evidence="6">Cytoplasm</location>
    </subcellularLocation>
</comment>
<keyword evidence="5 6" id="KW-0012">Acyltransferase</keyword>
<dbReference type="InterPro" id="IPR037157">
    <property type="entry name" value="Acetyltransf_C_sf"/>
</dbReference>
<dbReference type="EC" id="2.3.1.129" evidence="6"/>
<evidence type="ECO:0000256" key="4">
    <source>
        <dbReference type="ARBA" id="ARBA00023098"/>
    </source>
</evidence>
<dbReference type="SUPFAM" id="SSF51161">
    <property type="entry name" value="Trimeric LpxA-like enzymes"/>
    <property type="match status" value="1"/>
</dbReference>
<dbReference type="PIRSF" id="PIRSF000456">
    <property type="entry name" value="UDP-GlcNAc_acltr"/>
    <property type="match status" value="1"/>
</dbReference>
<evidence type="ECO:0000259" key="7">
    <source>
        <dbReference type="Pfam" id="PF13720"/>
    </source>
</evidence>
<comment type="function">
    <text evidence="6">Involved in the biosynthesis of lipid A, a phosphorylated glycolipid that anchors the lipopolysaccharide to the outer membrane of the cell.</text>
</comment>
<dbReference type="InterPro" id="IPR029098">
    <property type="entry name" value="Acetyltransf_C"/>
</dbReference>
<dbReference type="NCBIfam" id="NF003657">
    <property type="entry name" value="PRK05289.1"/>
    <property type="match status" value="1"/>
</dbReference>
<dbReference type="InterPro" id="IPR011004">
    <property type="entry name" value="Trimer_LpxA-like_sf"/>
</dbReference>
<dbReference type="Gene3D" id="2.160.10.10">
    <property type="entry name" value="Hexapeptide repeat proteins"/>
    <property type="match status" value="1"/>
</dbReference>
<dbReference type="AlphaFoldDB" id="A0AAT9FPG3"/>
<protein>
    <recommendedName>
        <fullName evidence="6">Acyl-[acyl-carrier-protein]--UDP-N-acetylglucosamine O-acyltransferase</fullName>
        <shortName evidence="6">UDP-N-acetylglucosamine acyltransferase</shortName>
        <ecNumber evidence="6">2.3.1.129</ecNumber>
    </recommendedName>
</protein>
<dbReference type="InterPro" id="IPR010137">
    <property type="entry name" value="Lipid_A_LpxA"/>
</dbReference>
<keyword evidence="2 6" id="KW-0441">Lipid A biosynthesis</keyword>
<proteinExistence type="inferred from homology"/>
<keyword evidence="4 6" id="KW-0443">Lipid metabolism</keyword>
<dbReference type="GO" id="GO:0009245">
    <property type="term" value="P:lipid A biosynthetic process"/>
    <property type="evidence" value="ECO:0007669"/>
    <property type="project" value="UniProtKB-UniRule"/>
</dbReference>
<name>A0AAT9FPG3_9BACT</name>
<reference evidence="8" key="1">
    <citation type="submission" date="2024-07" db="EMBL/GenBank/DDBJ databases">
        <title>Complete genome sequence of Verrucomicrobiaceae bacterium NT6N.</title>
        <authorList>
            <person name="Huang C."/>
            <person name="Takami H."/>
            <person name="Hamasaki K."/>
        </authorList>
    </citation>
    <scope>NUCLEOTIDE SEQUENCE</scope>
    <source>
        <strain evidence="8">NT6N</strain>
    </source>
</reference>
<keyword evidence="1 6" id="KW-0444">Lipid biosynthesis</keyword>
<keyword evidence="6" id="KW-0963">Cytoplasm</keyword>
<keyword evidence="3 6" id="KW-0808">Transferase</keyword>
<dbReference type="Pfam" id="PF00132">
    <property type="entry name" value="Hexapep"/>
    <property type="match status" value="2"/>
</dbReference>